<dbReference type="EMBL" id="JAIRAU010000001">
    <property type="protein sequence ID" value="MBZ5707728.1"/>
    <property type="molecule type" value="Genomic_DNA"/>
</dbReference>
<protein>
    <recommendedName>
        <fullName evidence="6 7">6-phosphogluconolactonase</fullName>
        <shortName evidence="7">6PGL</shortName>
        <ecNumber evidence="5 7">3.1.1.31</ecNumber>
    </recommendedName>
</protein>
<comment type="similarity">
    <text evidence="4 7">Belongs to the glucosamine/galactosamine-6-phosphate isomerase family. 6-phosphogluconolactonase subfamily.</text>
</comment>
<comment type="catalytic activity">
    <reaction evidence="1 7">
        <text>6-phospho-D-glucono-1,5-lactone + H2O = 6-phospho-D-gluconate + H(+)</text>
        <dbReference type="Rhea" id="RHEA:12556"/>
        <dbReference type="ChEBI" id="CHEBI:15377"/>
        <dbReference type="ChEBI" id="CHEBI:15378"/>
        <dbReference type="ChEBI" id="CHEBI:57955"/>
        <dbReference type="ChEBI" id="CHEBI:58759"/>
        <dbReference type="EC" id="3.1.1.31"/>
    </reaction>
</comment>
<keyword evidence="7 9" id="KW-0378">Hydrolase</keyword>
<evidence type="ECO:0000256" key="5">
    <source>
        <dbReference type="ARBA" id="ARBA00013198"/>
    </source>
</evidence>
<proteinExistence type="inferred from homology"/>
<comment type="pathway">
    <text evidence="3 7">Carbohydrate degradation; pentose phosphate pathway; D-ribulose 5-phosphate from D-glucose 6-phosphate (oxidative stage): step 2/3.</text>
</comment>
<sequence>MTPTLEIVSSPRPVEAAADRLARAIARADAHRGGCRLAIPGGSALAVLPYVLKDLPQGTWSRVQLTWVDERCVPASASDSNRGALLRLGLAPPGEMLPLWADDDVDPAAAIERFTREFVRSFAGGLDVALLGLGEDGHVASLFPGHPALQAAGAAVYVPDSPKPPARRMSLSLPVLRATPLAVMMAQGAGKQAALRRVIRREAGLPTTALPHLVIATDIDSEGESDE</sequence>
<evidence type="ECO:0000256" key="6">
    <source>
        <dbReference type="ARBA" id="ARBA00020337"/>
    </source>
</evidence>
<gene>
    <name evidence="7 9" type="primary">pgl</name>
    <name evidence="9" type="ORF">K7C98_00555</name>
</gene>
<evidence type="ECO:0000256" key="4">
    <source>
        <dbReference type="ARBA" id="ARBA00010662"/>
    </source>
</evidence>
<evidence type="ECO:0000313" key="9">
    <source>
        <dbReference type="EMBL" id="MBZ5707728.1"/>
    </source>
</evidence>
<evidence type="ECO:0000256" key="3">
    <source>
        <dbReference type="ARBA" id="ARBA00004961"/>
    </source>
</evidence>
<accession>A0ABS7THM8</accession>
<organism evidence="9 10">
    <name type="scientific">Nannocystis pusilla</name>
    <dbReference type="NCBI Taxonomy" id="889268"/>
    <lineage>
        <taxon>Bacteria</taxon>
        <taxon>Pseudomonadati</taxon>
        <taxon>Myxococcota</taxon>
        <taxon>Polyangia</taxon>
        <taxon>Nannocystales</taxon>
        <taxon>Nannocystaceae</taxon>
        <taxon>Nannocystis</taxon>
    </lineage>
</organism>
<feature type="domain" description="Glucosamine/galactosamine-6-phosphate isomerase" evidence="8">
    <location>
        <begin position="14"/>
        <end position="209"/>
    </location>
</feature>
<dbReference type="InterPro" id="IPR005900">
    <property type="entry name" value="6-phosphogluconolactonase_DevB"/>
</dbReference>
<dbReference type="InterPro" id="IPR006148">
    <property type="entry name" value="Glc/Gal-6P_isomerase"/>
</dbReference>
<comment type="caution">
    <text evidence="9">The sequence shown here is derived from an EMBL/GenBank/DDBJ whole genome shotgun (WGS) entry which is preliminary data.</text>
</comment>
<dbReference type="RefSeq" id="WP_224189491.1">
    <property type="nucleotide sequence ID" value="NZ_JAIRAU010000001.1"/>
</dbReference>
<evidence type="ECO:0000256" key="1">
    <source>
        <dbReference type="ARBA" id="ARBA00000832"/>
    </source>
</evidence>
<reference evidence="9" key="1">
    <citation type="submission" date="2021-08" db="EMBL/GenBank/DDBJ databases">
        <authorList>
            <person name="Stevens D.C."/>
        </authorList>
    </citation>
    <scope>NUCLEOTIDE SEQUENCE</scope>
    <source>
        <strain evidence="9">DSM 53165</strain>
    </source>
</reference>
<dbReference type="Proteomes" id="UP001139031">
    <property type="component" value="Unassembled WGS sequence"/>
</dbReference>
<evidence type="ECO:0000256" key="2">
    <source>
        <dbReference type="ARBA" id="ARBA00002681"/>
    </source>
</evidence>
<keyword evidence="10" id="KW-1185">Reference proteome</keyword>
<dbReference type="GO" id="GO:0017057">
    <property type="term" value="F:6-phosphogluconolactonase activity"/>
    <property type="evidence" value="ECO:0007669"/>
    <property type="project" value="UniProtKB-EC"/>
</dbReference>
<dbReference type="NCBIfam" id="TIGR01198">
    <property type="entry name" value="pgl"/>
    <property type="match status" value="1"/>
</dbReference>
<dbReference type="InterPro" id="IPR039104">
    <property type="entry name" value="6PGL"/>
</dbReference>
<dbReference type="Gene3D" id="3.40.50.1360">
    <property type="match status" value="1"/>
</dbReference>
<evidence type="ECO:0000259" key="8">
    <source>
        <dbReference type="Pfam" id="PF01182"/>
    </source>
</evidence>
<dbReference type="PANTHER" id="PTHR11054:SF0">
    <property type="entry name" value="6-PHOSPHOGLUCONOLACTONASE"/>
    <property type="match status" value="1"/>
</dbReference>
<dbReference type="SUPFAM" id="SSF100950">
    <property type="entry name" value="NagB/RpiA/CoA transferase-like"/>
    <property type="match status" value="1"/>
</dbReference>
<evidence type="ECO:0000313" key="10">
    <source>
        <dbReference type="Proteomes" id="UP001139031"/>
    </source>
</evidence>
<comment type="function">
    <text evidence="2 7">Hydrolysis of 6-phosphogluconolactone to 6-phosphogluconate.</text>
</comment>
<evidence type="ECO:0000256" key="7">
    <source>
        <dbReference type="RuleBase" id="RU365095"/>
    </source>
</evidence>
<dbReference type="InterPro" id="IPR037171">
    <property type="entry name" value="NagB/RpiA_transferase-like"/>
</dbReference>
<dbReference type="EC" id="3.1.1.31" evidence="5 7"/>
<name>A0ABS7THM8_9BACT</name>
<dbReference type="PANTHER" id="PTHR11054">
    <property type="entry name" value="6-PHOSPHOGLUCONOLACTONASE"/>
    <property type="match status" value="1"/>
</dbReference>
<dbReference type="Pfam" id="PF01182">
    <property type="entry name" value="Glucosamine_iso"/>
    <property type="match status" value="1"/>
</dbReference>